<feature type="active site" evidence="5 6">
    <location>
        <position position="176"/>
    </location>
</feature>
<evidence type="ECO:0000256" key="4">
    <source>
        <dbReference type="ARBA" id="ARBA00048267"/>
    </source>
</evidence>
<feature type="active site" evidence="5 6">
    <location>
        <position position="298"/>
    </location>
</feature>
<comment type="PTM">
    <text evidence="5">Phosphorylated by CheA. Phosphorylation of the N-terminal regulatory domain activates the methylesterase activity.</text>
</comment>
<dbReference type="Gene3D" id="3.40.50.2300">
    <property type="match status" value="1"/>
</dbReference>
<comment type="subcellular location">
    <subcellularLocation>
        <location evidence="5">Cytoplasm</location>
    </subcellularLocation>
</comment>
<evidence type="ECO:0000259" key="8">
    <source>
        <dbReference type="PROSITE" id="PS50110"/>
    </source>
</evidence>
<dbReference type="GO" id="GO:0050568">
    <property type="term" value="F:protein-glutamine glutaminase activity"/>
    <property type="evidence" value="ECO:0007669"/>
    <property type="project" value="UniProtKB-UniRule"/>
</dbReference>
<dbReference type="RefSeq" id="WP_152211908.1">
    <property type="nucleotide sequence ID" value="NZ_WFLN01000004.1"/>
</dbReference>
<evidence type="ECO:0000256" key="5">
    <source>
        <dbReference type="HAMAP-Rule" id="MF_00099"/>
    </source>
</evidence>
<evidence type="ECO:0000256" key="6">
    <source>
        <dbReference type="PROSITE-ProRule" id="PRU00050"/>
    </source>
</evidence>
<organism evidence="10 11">
    <name type="scientific">Fluviispira multicolorata</name>
    <dbReference type="NCBI Taxonomy" id="2654512"/>
    <lineage>
        <taxon>Bacteria</taxon>
        <taxon>Pseudomonadati</taxon>
        <taxon>Bdellovibrionota</taxon>
        <taxon>Oligoflexia</taxon>
        <taxon>Silvanigrellales</taxon>
        <taxon>Silvanigrellaceae</taxon>
        <taxon>Fluviispira</taxon>
    </lineage>
</organism>
<dbReference type="EC" id="3.1.1.61" evidence="5"/>
<protein>
    <recommendedName>
        <fullName evidence="5">Protein-glutamate methylesterase/protein-glutamine glutaminase</fullName>
        <ecNumber evidence="5">3.1.1.61</ecNumber>
        <ecNumber evidence="5">3.5.1.44</ecNumber>
    </recommendedName>
</protein>
<dbReference type="HAMAP" id="MF_00099">
    <property type="entry name" value="CheB_chemtxs"/>
    <property type="match status" value="1"/>
</dbReference>
<dbReference type="PROSITE" id="PS50110">
    <property type="entry name" value="RESPONSE_REGULATORY"/>
    <property type="match status" value="1"/>
</dbReference>
<dbReference type="InterPro" id="IPR011006">
    <property type="entry name" value="CheY-like_superfamily"/>
</dbReference>
<dbReference type="Pfam" id="PF00072">
    <property type="entry name" value="Response_reg"/>
    <property type="match status" value="1"/>
</dbReference>
<dbReference type="AlphaFoldDB" id="A0A833JFM5"/>
<evidence type="ECO:0000256" key="2">
    <source>
        <dbReference type="ARBA" id="ARBA00022500"/>
    </source>
</evidence>
<evidence type="ECO:0000256" key="3">
    <source>
        <dbReference type="ARBA" id="ARBA00022801"/>
    </source>
</evidence>
<feature type="domain" description="Response regulatory" evidence="8">
    <location>
        <begin position="9"/>
        <end position="126"/>
    </location>
</feature>
<dbReference type="CDD" id="cd16432">
    <property type="entry name" value="CheB_Rec"/>
    <property type="match status" value="1"/>
</dbReference>
<proteinExistence type="inferred from homology"/>
<accession>A0A833JFM5</accession>
<feature type="domain" description="CheB-type methylesterase" evidence="9">
    <location>
        <begin position="164"/>
        <end position="350"/>
    </location>
</feature>
<dbReference type="InterPro" id="IPR035909">
    <property type="entry name" value="CheB_C"/>
</dbReference>
<evidence type="ECO:0000313" key="10">
    <source>
        <dbReference type="EMBL" id="KAB8033826.1"/>
    </source>
</evidence>
<dbReference type="NCBIfam" id="NF009206">
    <property type="entry name" value="PRK12555.1"/>
    <property type="match status" value="1"/>
</dbReference>
<keyword evidence="3 5" id="KW-0378">Hydrolase</keyword>
<name>A0A833JFM5_9BACT</name>
<dbReference type="CDD" id="cd17541">
    <property type="entry name" value="REC_CheB-like"/>
    <property type="match status" value="1"/>
</dbReference>
<evidence type="ECO:0000256" key="7">
    <source>
        <dbReference type="PROSITE-ProRule" id="PRU00169"/>
    </source>
</evidence>
<dbReference type="Gene3D" id="3.40.50.180">
    <property type="entry name" value="Methylesterase CheB, C-terminal domain"/>
    <property type="match status" value="1"/>
</dbReference>
<keyword evidence="1 5" id="KW-0963">Cytoplasm</keyword>
<dbReference type="PANTHER" id="PTHR42872:SF6">
    <property type="entry name" value="PROTEIN-GLUTAMATE METHYLESTERASE_PROTEIN-GLUTAMINE GLUTAMINASE"/>
    <property type="match status" value="1"/>
</dbReference>
<feature type="modified residue" description="4-aspartylphosphate" evidence="5 7">
    <location>
        <position position="60"/>
    </location>
</feature>
<dbReference type="EC" id="3.5.1.44" evidence="5"/>
<reference evidence="10 11" key="1">
    <citation type="submission" date="2019-10" db="EMBL/GenBank/DDBJ databases">
        <title>New genus of Silvanigrellaceae.</title>
        <authorList>
            <person name="Pitt A."/>
            <person name="Hahn M.W."/>
        </authorList>
    </citation>
    <scope>NUCLEOTIDE SEQUENCE [LARGE SCALE GENOMIC DNA]</scope>
    <source>
        <strain evidence="10 11">33A1-SZDP</strain>
    </source>
</reference>
<dbReference type="InterPro" id="IPR001789">
    <property type="entry name" value="Sig_transdc_resp-reg_receiver"/>
</dbReference>
<evidence type="ECO:0000313" key="11">
    <source>
        <dbReference type="Proteomes" id="UP000442694"/>
    </source>
</evidence>
<dbReference type="GO" id="GO:0032259">
    <property type="term" value="P:methylation"/>
    <property type="evidence" value="ECO:0007669"/>
    <property type="project" value="UniProtKB-KW"/>
</dbReference>
<dbReference type="GO" id="GO:0008168">
    <property type="term" value="F:methyltransferase activity"/>
    <property type="evidence" value="ECO:0007669"/>
    <property type="project" value="UniProtKB-KW"/>
</dbReference>
<dbReference type="SMART" id="SM00448">
    <property type="entry name" value="REC"/>
    <property type="match status" value="1"/>
</dbReference>
<feature type="active site" evidence="5 6">
    <location>
        <position position="202"/>
    </location>
</feature>
<gene>
    <name evidence="5 10" type="primary">cheB</name>
    <name evidence="10" type="ORF">GCL57_03265</name>
</gene>
<dbReference type="PIRSF" id="PIRSF000876">
    <property type="entry name" value="RR_chemtxs_CheB"/>
    <property type="match status" value="1"/>
</dbReference>
<dbReference type="GO" id="GO:0008984">
    <property type="term" value="F:protein-glutamate methylesterase activity"/>
    <property type="evidence" value="ECO:0007669"/>
    <property type="project" value="UniProtKB-UniRule"/>
</dbReference>
<comment type="catalytic activity">
    <reaction evidence="5">
        <text>L-glutaminyl-[protein] + H2O = L-glutamyl-[protein] + NH4(+)</text>
        <dbReference type="Rhea" id="RHEA:16441"/>
        <dbReference type="Rhea" id="RHEA-COMP:10207"/>
        <dbReference type="Rhea" id="RHEA-COMP:10208"/>
        <dbReference type="ChEBI" id="CHEBI:15377"/>
        <dbReference type="ChEBI" id="CHEBI:28938"/>
        <dbReference type="ChEBI" id="CHEBI:29973"/>
        <dbReference type="ChEBI" id="CHEBI:30011"/>
        <dbReference type="EC" id="3.5.1.44"/>
    </reaction>
</comment>
<dbReference type="NCBIfam" id="NF001965">
    <property type="entry name" value="PRK00742.1"/>
    <property type="match status" value="1"/>
</dbReference>
<comment type="catalytic activity">
    <reaction evidence="4 5">
        <text>[protein]-L-glutamate 5-O-methyl ester + H2O = L-glutamyl-[protein] + methanol + H(+)</text>
        <dbReference type="Rhea" id="RHEA:23236"/>
        <dbReference type="Rhea" id="RHEA-COMP:10208"/>
        <dbReference type="Rhea" id="RHEA-COMP:10311"/>
        <dbReference type="ChEBI" id="CHEBI:15377"/>
        <dbReference type="ChEBI" id="CHEBI:15378"/>
        <dbReference type="ChEBI" id="CHEBI:17790"/>
        <dbReference type="ChEBI" id="CHEBI:29973"/>
        <dbReference type="ChEBI" id="CHEBI:82795"/>
        <dbReference type="EC" id="3.1.1.61"/>
    </reaction>
</comment>
<keyword evidence="5 7" id="KW-0597">Phosphoprotein</keyword>
<sequence length="366" mass="39507">MSQTDKKIRVLIVDDSNIIRQLVAHMLSSDPDIEVVGFAPDPYVAREKLVELKPDVMTLDIQMPKMDGLTFLEKVMEHFPVPTIVISSYVKEKSETALRALAIGAVDIFAKPVLDKNTLLESIGLELIGKVKAAAGAKVSNIRSMNMNHPLNTNVKKVIPGNFSKTQKTILAIAASTGGTEALKHLLSNLPAEIPGTVIVQHMPKEFTARFADSLNSICPFEVKEAESNDIVHPGRVLLAPGNLHMILAKHGSQFCVRLKDGPLVHGVRPAADPLFSSVAQLVGKNAIGVVLTGMGYDGAQGLLEMKNAGSFNIAQDENTSIVFGMPKEAIAIGATHTVLPLQKISKCIMDECLYREKKLLAAVPI</sequence>
<dbReference type="InterPro" id="IPR000673">
    <property type="entry name" value="Sig_transdc_resp-reg_Me-estase"/>
</dbReference>
<dbReference type="InterPro" id="IPR008248">
    <property type="entry name" value="CheB-like"/>
</dbReference>
<dbReference type="PROSITE" id="PS50122">
    <property type="entry name" value="CHEB"/>
    <property type="match status" value="1"/>
</dbReference>
<keyword evidence="11" id="KW-1185">Reference proteome</keyword>
<dbReference type="PANTHER" id="PTHR42872">
    <property type="entry name" value="PROTEIN-GLUTAMATE METHYLESTERASE/PROTEIN-GLUTAMINE GLUTAMINASE"/>
    <property type="match status" value="1"/>
</dbReference>
<comment type="caution">
    <text evidence="10">The sequence shown here is derived from an EMBL/GenBank/DDBJ whole genome shotgun (WGS) entry which is preliminary data.</text>
</comment>
<keyword evidence="2 5" id="KW-0145">Chemotaxis</keyword>
<dbReference type="Pfam" id="PF01339">
    <property type="entry name" value="CheB_methylest"/>
    <property type="match status" value="1"/>
</dbReference>
<dbReference type="GO" id="GO:0000156">
    <property type="term" value="F:phosphorelay response regulator activity"/>
    <property type="evidence" value="ECO:0007669"/>
    <property type="project" value="InterPro"/>
</dbReference>
<dbReference type="GO" id="GO:0006935">
    <property type="term" value="P:chemotaxis"/>
    <property type="evidence" value="ECO:0007669"/>
    <property type="project" value="UniProtKB-UniRule"/>
</dbReference>
<evidence type="ECO:0000256" key="1">
    <source>
        <dbReference type="ARBA" id="ARBA00022490"/>
    </source>
</evidence>
<keyword evidence="10" id="KW-0808">Transferase</keyword>
<keyword evidence="10" id="KW-0489">Methyltransferase</keyword>
<comment type="similarity">
    <text evidence="5">Belongs to the CheB family.</text>
</comment>
<comment type="domain">
    <text evidence="5">Contains a C-terminal catalytic domain, and an N-terminal region which modulates catalytic activity.</text>
</comment>
<dbReference type="EMBL" id="WFLN01000004">
    <property type="protein sequence ID" value="KAB8033826.1"/>
    <property type="molecule type" value="Genomic_DNA"/>
</dbReference>
<dbReference type="SUPFAM" id="SSF52738">
    <property type="entry name" value="Methylesterase CheB, C-terminal domain"/>
    <property type="match status" value="1"/>
</dbReference>
<comment type="function">
    <text evidence="5">Involved in chemotaxis. Part of a chemotaxis signal transduction system that modulates chemotaxis in response to various stimuli. Catalyzes the demethylation of specific methylglutamate residues introduced into the chemoreceptors (methyl-accepting chemotaxis proteins or MCP) by CheR. Also mediates the irreversible deamidation of specific glutamine residues to glutamic acid.</text>
</comment>
<dbReference type="SUPFAM" id="SSF52172">
    <property type="entry name" value="CheY-like"/>
    <property type="match status" value="1"/>
</dbReference>
<evidence type="ECO:0000259" key="9">
    <source>
        <dbReference type="PROSITE" id="PS50122"/>
    </source>
</evidence>
<dbReference type="GO" id="GO:0005737">
    <property type="term" value="C:cytoplasm"/>
    <property type="evidence" value="ECO:0007669"/>
    <property type="project" value="UniProtKB-SubCell"/>
</dbReference>
<dbReference type="Proteomes" id="UP000442694">
    <property type="component" value="Unassembled WGS sequence"/>
</dbReference>